<dbReference type="InterPro" id="IPR002780">
    <property type="entry name" value="Hyd_form_HypD"/>
</dbReference>
<dbReference type="PANTHER" id="PTHR30149:SF0">
    <property type="entry name" value="HYDROGENASE MATURATION FACTOR HYPD"/>
    <property type="match status" value="1"/>
</dbReference>
<evidence type="ECO:0000256" key="1">
    <source>
        <dbReference type="ARBA" id="ARBA00007888"/>
    </source>
</evidence>
<dbReference type="EMBL" id="CP062310">
    <property type="protein sequence ID" value="QOJ78750.1"/>
    <property type="molecule type" value="Genomic_DNA"/>
</dbReference>
<dbReference type="AlphaFoldDB" id="A0A7L9FG24"/>
<dbReference type="GeneID" id="59149905"/>
<name>A0A7L9FG24_9CREN</name>
<dbReference type="GO" id="GO:0005506">
    <property type="term" value="F:iron ion binding"/>
    <property type="evidence" value="ECO:0007669"/>
    <property type="project" value="TreeGrafter"/>
</dbReference>
<gene>
    <name evidence="4" type="primary">hypD</name>
    <name evidence="4" type="ORF">IG193_08375</name>
</gene>
<dbReference type="Gene3D" id="6.10.20.100">
    <property type="match status" value="1"/>
</dbReference>
<keyword evidence="3" id="KW-0408">Iron</keyword>
<proteinExistence type="inferred from homology"/>
<keyword evidence="5" id="KW-1185">Reference proteome</keyword>
<dbReference type="GO" id="GO:0051604">
    <property type="term" value="P:protein maturation"/>
    <property type="evidence" value="ECO:0007669"/>
    <property type="project" value="TreeGrafter"/>
</dbReference>
<evidence type="ECO:0000256" key="2">
    <source>
        <dbReference type="ARBA" id="ARBA00022723"/>
    </source>
</evidence>
<organism evidence="4 5">
    <name type="scientific">Infirmifilum lucidum</name>
    <dbReference type="NCBI Taxonomy" id="2776706"/>
    <lineage>
        <taxon>Archaea</taxon>
        <taxon>Thermoproteota</taxon>
        <taxon>Thermoprotei</taxon>
        <taxon>Thermofilales</taxon>
        <taxon>Thermofilaceae</taxon>
        <taxon>Infirmifilum</taxon>
    </lineage>
</organism>
<dbReference type="RefSeq" id="WP_192818722.1">
    <property type="nucleotide sequence ID" value="NZ_CP062310.1"/>
</dbReference>
<sequence>MAAISSTAELIGKTQLLEESFRRNEQLAKRIVDIIHLRFSEVRRVLGMDRLKIMDFCGTHEWTIVHFGLRSLMPEGLELVAGPGCPVCVTPSRYIEEAIRLALDGVRVYTYGDTFKLRTINDVKGVYSLEEARTIGGDVKMVTGLLDAIRDARRHGRDSVFLGIGFETVAPGYAQAVLSGHVPGNLKLMSLVKLTPPAMFHALDVLREKPPEPPVMGVIAPGHVSTITGAKAWEPVAENYSIPVVVSGFEPIDVLASIAEVLRQLVAREAGVRIEYTRAVSWDGDLKAQAMIHKAFYAVDDAWRGIGFLPLSGLRLRDSFSDIDAFKQFGVQELKPEDWRKDTPPGCRCAEVTLGKAKPTDCPMFLKKCTPEKPYGPCMVSLEGTCAVWARFGGGGVADEIARELGLK</sequence>
<dbReference type="Proteomes" id="UP000594121">
    <property type="component" value="Chromosome"/>
</dbReference>
<dbReference type="Pfam" id="PF01924">
    <property type="entry name" value="HypD"/>
    <property type="match status" value="1"/>
</dbReference>
<keyword evidence="2" id="KW-0479">Metal-binding</keyword>
<dbReference type="PANTHER" id="PTHR30149">
    <property type="entry name" value="HYDROGENASE PROTEIN ASSEMBLY PROTEIN HYPD"/>
    <property type="match status" value="1"/>
</dbReference>
<dbReference type="NCBIfam" id="TIGR00075">
    <property type="entry name" value="hypD"/>
    <property type="match status" value="1"/>
</dbReference>
<dbReference type="GO" id="GO:0070025">
    <property type="term" value="F:carbon monoxide binding"/>
    <property type="evidence" value="ECO:0007669"/>
    <property type="project" value="TreeGrafter"/>
</dbReference>
<comment type="similarity">
    <text evidence="1">Belongs to the HypD family.</text>
</comment>
<reference evidence="4 5" key="1">
    <citation type="submission" date="2020-10" db="EMBL/GenBank/DDBJ databases">
        <title>Thermofilum lucidum 3507LT sp. nov. a novel member of Thermofilaceae family isolated from Chile hot spring, and proposal of description order Thermofilales.</title>
        <authorList>
            <person name="Zayulina K.S."/>
            <person name="Elcheninov A.G."/>
            <person name="Toshchakov S.V."/>
            <person name="Kublanov I.V."/>
        </authorList>
    </citation>
    <scope>NUCLEOTIDE SEQUENCE [LARGE SCALE GENOMIC DNA]</scope>
    <source>
        <strain evidence="4 5">3507LT</strain>
    </source>
</reference>
<dbReference type="InParanoid" id="A0A7L9FG24"/>
<dbReference type="Gene3D" id="3.40.50.11750">
    <property type="entry name" value="HypD, alpha/beta domain 1"/>
    <property type="match status" value="2"/>
</dbReference>
<accession>A0A7L9FG24</accession>
<dbReference type="InterPro" id="IPR042244">
    <property type="entry name" value="HypD_2_sf"/>
</dbReference>
<dbReference type="PIRSF" id="PIRSF005622">
    <property type="entry name" value="Hydrgn_mat_hypD"/>
    <property type="match status" value="1"/>
</dbReference>
<dbReference type="KEGG" id="thel:IG193_08375"/>
<protein>
    <submittedName>
        <fullName evidence="4">Hydrogenase formation protein HypD</fullName>
    </submittedName>
</protein>
<evidence type="ECO:0000256" key="3">
    <source>
        <dbReference type="ARBA" id="ARBA00023004"/>
    </source>
</evidence>
<evidence type="ECO:0000313" key="5">
    <source>
        <dbReference type="Proteomes" id="UP000594121"/>
    </source>
</evidence>
<dbReference type="GO" id="GO:0051539">
    <property type="term" value="F:4 iron, 4 sulfur cluster binding"/>
    <property type="evidence" value="ECO:0007669"/>
    <property type="project" value="TreeGrafter"/>
</dbReference>
<evidence type="ECO:0000313" key="4">
    <source>
        <dbReference type="EMBL" id="QOJ78750.1"/>
    </source>
</evidence>
<dbReference type="InterPro" id="IPR042243">
    <property type="entry name" value="HypD_1"/>
</dbReference>